<organism evidence="6 7">
    <name type="scientific">Methylobacterium nodulans (strain LMG 21967 / CNCM I-2342 / ORS 2060)</name>
    <dbReference type="NCBI Taxonomy" id="460265"/>
    <lineage>
        <taxon>Bacteria</taxon>
        <taxon>Pseudomonadati</taxon>
        <taxon>Pseudomonadota</taxon>
        <taxon>Alphaproteobacteria</taxon>
        <taxon>Hyphomicrobiales</taxon>
        <taxon>Methylobacteriaceae</taxon>
        <taxon>Methylobacterium</taxon>
    </lineage>
</organism>
<dbReference type="Pfam" id="PF13564">
    <property type="entry name" value="DoxX_2"/>
    <property type="match status" value="1"/>
</dbReference>
<evidence type="ECO:0000256" key="4">
    <source>
        <dbReference type="ARBA" id="ARBA00023136"/>
    </source>
</evidence>
<evidence type="ECO:0000256" key="2">
    <source>
        <dbReference type="ARBA" id="ARBA00022692"/>
    </source>
</evidence>
<name>B8IER0_METNO</name>
<proteinExistence type="predicted"/>
<dbReference type="InterPro" id="IPR032808">
    <property type="entry name" value="DoxX"/>
</dbReference>
<evidence type="ECO:0000313" key="6">
    <source>
        <dbReference type="EMBL" id="ACL61403.1"/>
    </source>
</evidence>
<keyword evidence="2 5" id="KW-0812">Transmembrane</keyword>
<comment type="subcellular location">
    <subcellularLocation>
        <location evidence="1">Membrane</location>
        <topology evidence="1">Multi-pass membrane protein</topology>
    </subcellularLocation>
</comment>
<evidence type="ECO:0000256" key="1">
    <source>
        <dbReference type="ARBA" id="ARBA00004141"/>
    </source>
</evidence>
<dbReference type="STRING" id="460265.Mnod_6636"/>
<dbReference type="KEGG" id="mno:Mnod_6636"/>
<feature type="transmembrane region" description="Helical" evidence="5">
    <location>
        <begin position="56"/>
        <end position="74"/>
    </location>
</feature>
<dbReference type="GO" id="GO:0016020">
    <property type="term" value="C:membrane"/>
    <property type="evidence" value="ECO:0007669"/>
    <property type="project" value="UniProtKB-SubCell"/>
</dbReference>
<dbReference type="Proteomes" id="UP000008207">
    <property type="component" value="Chromosome"/>
</dbReference>
<dbReference type="AlphaFoldDB" id="B8IER0"/>
<dbReference type="EMBL" id="CP001349">
    <property type="protein sequence ID" value="ACL61403.1"/>
    <property type="molecule type" value="Genomic_DNA"/>
</dbReference>
<dbReference type="HOGENOM" id="CLU_126433_7_1_5"/>
<gene>
    <name evidence="6" type="ordered locus">Mnod_6636</name>
</gene>
<accession>B8IER0</accession>
<keyword evidence="3 5" id="KW-1133">Transmembrane helix</keyword>
<evidence type="ECO:0000256" key="5">
    <source>
        <dbReference type="SAM" id="Phobius"/>
    </source>
</evidence>
<evidence type="ECO:0000256" key="3">
    <source>
        <dbReference type="ARBA" id="ARBA00022989"/>
    </source>
</evidence>
<keyword evidence="7" id="KW-1185">Reference proteome</keyword>
<dbReference type="eggNOG" id="COG4270">
    <property type="taxonomic scope" value="Bacteria"/>
</dbReference>
<reference evidence="6 7" key="1">
    <citation type="submission" date="2009-01" db="EMBL/GenBank/DDBJ databases">
        <title>Complete sequence of chromosome of Methylobacterium nodulans ORS 2060.</title>
        <authorList>
            <consortium name="US DOE Joint Genome Institute"/>
            <person name="Lucas S."/>
            <person name="Copeland A."/>
            <person name="Lapidus A."/>
            <person name="Glavina del Rio T."/>
            <person name="Dalin E."/>
            <person name="Tice H."/>
            <person name="Bruce D."/>
            <person name="Goodwin L."/>
            <person name="Pitluck S."/>
            <person name="Sims D."/>
            <person name="Brettin T."/>
            <person name="Detter J.C."/>
            <person name="Han C."/>
            <person name="Larimer F."/>
            <person name="Land M."/>
            <person name="Hauser L."/>
            <person name="Kyrpides N."/>
            <person name="Ivanova N."/>
            <person name="Marx C.J."/>
            <person name="Richardson P."/>
        </authorList>
    </citation>
    <scope>NUCLEOTIDE SEQUENCE [LARGE SCALE GENOMIC DNA]</scope>
    <source>
        <strain evidence="7">LMG 21967 / CNCM I-2342 / ORS 2060</strain>
    </source>
</reference>
<keyword evidence="4 5" id="KW-0472">Membrane</keyword>
<evidence type="ECO:0000313" key="7">
    <source>
        <dbReference type="Proteomes" id="UP000008207"/>
    </source>
</evidence>
<dbReference type="RefSeq" id="WP_015932973.1">
    <property type="nucleotide sequence ID" value="NC_011894.1"/>
</dbReference>
<feature type="transmembrane region" description="Helical" evidence="5">
    <location>
        <begin position="104"/>
        <end position="121"/>
    </location>
</feature>
<protein>
    <submittedName>
        <fullName evidence="6">DoxX family protein</fullName>
    </submittedName>
</protein>
<sequence>MSQTLATPAAPSRALNILAWSLQVLLALVFLAAGGTKLAGVPMMVQVYDLIGVGQWFRIVTGLVEVAGAVALLVPGYAVFAAVWLGCTMVGAVLAHLLVLPTPAAPAVLLLVLCASVAWLRRDQLSTVLGRSR</sequence>